<dbReference type="EMBL" id="QJUE01000005">
    <property type="protein sequence ID" value="PYE01306.1"/>
    <property type="molecule type" value="Genomic_DNA"/>
</dbReference>
<sequence>MSDEIIQKEIEILSKKELDRTIKRLASQILEKVPNTSSLLLVGIPTRGVYLSKLLAIYLEELSGQPVENGCLDPTFHRDDLSRVGTRIAQVTNLPSTVDDREVVLIDDVIYTGRTVKAALEALHLWGRAKRVMLVAMVDRGHREVPIQPDFCGRVVPTSKDETIDLRLKEVDDEEGIFLCKK</sequence>
<evidence type="ECO:0000313" key="6">
    <source>
        <dbReference type="EMBL" id="PYE01306.1"/>
    </source>
</evidence>
<dbReference type="RefSeq" id="WP_158467136.1">
    <property type="nucleotide sequence ID" value="NZ_QJUE01000005.1"/>
</dbReference>
<dbReference type="PANTHER" id="PTHR11608:SF0">
    <property type="entry name" value="BIFUNCTIONAL PROTEIN PYRR"/>
    <property type="match status" value="1"/>
</dbReference>
<comment type="function">
    <text evidence="4">Also displays a weak uracil phosphoribosyltransferase activity which is not physiologically significant.</text>
</comment>
<dbReference type="CDD" id="cd06223">
    <property type="entry name" value="PRTases_typeI"/>
    <property type="match status" value="1"/>
</dbReference>
<comment type="catalytic activity">
    <reaction evidence="4">
        <text>UMP + diphosphate = 5-phospho-alpha-D-ribose 1-diphosphate + uracil</text>
        <dbReference type="Rhea" id="RHEA:13017"/>
        <dbReference type="ChEBI" id="CHEBI:17568"/>
        <dbReference type="ChEBI" id="CHEBI:33019"/>
        <dbReference type="ChEBI" id="CHEBI:57865"/>
        <dbReference type="ChEBI" id="CHEBI:58017"/>
        <dbReference type="EC" id="2.4.2.9"/>
    </reaction>
</comment>
<keyword evidence="2 4" id="KW-0805">Transcription regulation</keyword>
<name>A0A318QX25_PROMR</name>
<evidence type="ECO:0000313" key="7">
    <source>
        <dbReference type="Proteomes" id="UP000247807"/>
    </source>
</evidence>
<dbReference type="Gene3D" id="3.40.50.2020">
    <property type="match status" value="1"/>
</dbReference>
<gene>
    <name evidence="4" type="primary">pyrR</name>
    <name evidence="6" type="ORF">DNJ73_07805</name>
</gene>
<evidence type="ECO:0000256" key="4">
    <source>
        <dbReference type="HAMAP-Rule" id="MF_01219"/>
    </source>
</evidence>
<organism evidence="6 7">
    <name type="scientific">Prochlorococcus marinus XMU1408</name>
    <dbReference type="NCBI Taxonomy" id="2213228"/>
    <lineage>
        <taxon>Bacteria</taxon>
        <taxon>Bacillati</taxon>
        <taxon>Cyanobacteriota</taxon>
        <taxon>Cyanophyceae</taxon>
        <taxon>Synechococcales</taxon>
        <taxon>Prochlorococcaceae</taxon>
        <taxon>Prochlorococcus</taxon>
    </lineage>
</organism>
<evidence type="ECO:0000256" key="2">
    <source>
        <dbReference type="ARBA" id="ARBA00023015"/>
    </source>
</evidence>
<keyword evidence="4 6" id="KW-0328">Glycosyltransferase</keyword>
<keyword evidence="4 6" id="KW-0808">Transferase</keyword>
<dbReference type="InterPro" id="IPR000836">
    <property type="entry name" value="PRTase_dom"/>
</dbReference>
<proteinExistence type="inferred from homology"/>
<comment type="similarity">
    <text evidence="1 4">Belongs to the purine/pyrimidine phosphoribosyltransferase family. PyrR subfamily.</text>
</comment>
<evidence type="ECO:0000256" key="1">
    <source>
        <dbReference type="ARBA" id="ARBA00005565"/>
    </source>
</evidence>
<dbReference type="HAMAP" id="MF_01219">
    <property type="entry name" value="PyrR"/>
    <property type="match status" value="1"/>
</dbReference>
<feature type="domain" description="Phosphoribosyltransferase" evidence="5">
    <location>
        <begin position="12"/>
        <end position="148"/>
    </location>
</feature>
<dbReference type="SUPFAM" id="SSF53271">
    <property type="entry name" value="PRTase-like"/>
    <property type="match status" value="1"/>
</dbReference>
<dbReference type="NCBIfam" id="NF003549">
    <property type="entry name" value="PRK05205.1-5"/>
    <property type="match status" value="1"/>
</dbReference>
<dbReference type="Proteomes" id="UP000247807">
    <property type="component" value="Unassembled WGS sequence"/>
</dbReference>
<dbReference type="Pfam" id="PF00156">
    <property type="entry name" value="Pribosyltran"/>
    <property type="match status" value="1"/>
</dbReference>
<feature type="short sequence motif" description="PRPP-binding" evidence="4">
    <location>
        <begin position="103"/>
        <end position="115"/>
    </location>
</feature>
<dbReference type="AlphaFoldDB" id="A0A318QX25"/>
<dbReference type="OrthoDB" id="9802227at2"/>
<dbReference type="GO" id="GO:0006355">
    <property type="term" value="P:regulation of DNA-templated transcription"/>
    <property type="evidence" value="ECO:0007669"/>
    <property type="project" value="UniProtKB-UniRule"/>
</dbReference>
<evidence type="ECO:0000256" key="3">
    <source>
        <dbReference type="ARBA" id="ARBA00023163"/>
    </source>
</evidence>
<comment type="function">
    <text evidence="4">Regulates the transcription of the pyrimidine nucleotide (pyr) operon in response to exogenous pyrimidines.</text>
</comment>
<dbReference type="PANTHER" id="PTHR11608">
    <property type="entry name" value="BIFUNCTIONAL PROTEIN PYRR"/>
    <property type="match status" value="1"/>
</dbReference>
<dbReference type="InterPro" id="IPR050137">
    <property type="entry name" value="PyrR_bifunctional"/>
</dbReference>
<protein>
    <recommendedName>
        <fullName evidence="4">Bifunctional protein PyrR</fullName>
    </recommendedName>
    <domain>
        <recommendedName>
            <fullName evidence="4">Pyrimidine operon regulatory protein</fullName>
        </recommendedName>
    </domain>
    <domain>
        <recommendedName>
            <fullName evidence="4">Uracil phosphoribosyltransferase</fullName>
            <shortName evidence="4">UPRTase</shortName>
            <ecNumber evidence="4">2.4.2.9</ecNumber>
        </recommendedName>
    </domain>
</protein>
<reference evidence="6 7" key="1">
    <citation type="journal article" date="2018" name="Appl. Environ. Microbiol.">
        <title>Genome rearrangement shapes Prochlorococcus ecological adaptation.</title>
        <authorList>
            <person name="Yan W."/>
            <person name="Wei S."/>
            <person name="Wang Q."/>
            <person name="Xiao X."/>
            <person name="Zeng Q."/>
            <person name="Jiao N."/>
            <person name="Zhang R."/>
        </authorList>
    </citation>
    <scope>NUCLEOTIDE SEQUENCE [LARGE SCALE GENOMIC DNA]</scope>
    <source>
        <strain evidence="6 7">XMU1408</strain>
    </source>
</reference>
<keyword evidence="3 4" id="KW-0804">Transcription</keyword>
<dbReference type="EC" id="2.4.2.9" evidence="4"/>
<dbReference type="InterPro" id="IPR023050">
    <property type="entry name" value="PyrR"/>
</dbReference>
<accession>A0A318QX25</accession>
<evidence type="ECO:0000259" key="5">
    <source>
        <dbReference type="Pfam" id="PF00156"/>
    </source>
</evidence>
<dbReference type="InterPro" id="IPR029057">
    <property type="entry name" value="PRTase-like"/>
</dbReference>
<comment type="caution">
    <text evidence="6">The sequence shown here is derived from an EMBL/GenBank/DDBJ whole genome shotgun (WGS) entry which is preliminary data.</text>
</comment>
<dbReference type="GO" id="GO:0004845">
    <property type="term" value="F:uracil phosphoribosyltransferase activity"/>
    <property type="evidence" value="ECO:0007669"/>
    <property type="project" value="UniProtKB-UniRule"/>
</dbReference>